<protein>
    <submittedName>
        <fullName evidence="2">Uncharacterized protein</fullName>
    </submittedName>
</protein>
<feature type="compositionally biased region" description="Basic and acidic residues" evidence="1">
    <location>
        <begin position="503"/>
        <end position="513"/>
    </location>
</feature>
<reference evidence="2" key="1">
    <citation type="journal article" date="2020" name="Stud. Mycol.">
        <title>101 Dothideomycetes genomes: a test case for predicting lifestyles and emergence of pathogens.</title>
        <authorList>
            <person name="Haridas S."/>
            <person name="Albert R."/>
            <person name="Binder M."/>
            <person name="Bloem J."/>
            <person name="Labutti K."/>
            <person name="Salamov A."/>
            <person name="Andreopoulos B."/>
            <person name="Baker S."/>
            <person name="Barry K."/>
            <person name="Bills G."/>
            <person name="Bluhm B."/>
            <person name="Cannon C."/>
            <person name="Castanera R."/>
            <person name="Culley D."/>
            <person name="Daum C."/>
            <person name="Ezra D."/>
            <person name="Gonzalez J."/>
            <person name="Henrissat B."/>
            <person name="Kuo A."/>
            <person name="Liang C."/>
            <person name="Lipzen A."/>
            <person name="Lutzoni F."/>
            <person name="Magnuson J."/>
            <person name="Mondo S."/>
            <person name="Nolan M."/>
            <person name="Ohm R."/>
            <person name="Pangilinan J."/>
            <person name="Park H.-J."/>
            <person name="Ramirez L."/>
            <person name="Alfaro M."/>
            <person name="Sun H."/>
            <person name="Tritt A."/>
            <person name="Yoshinaga Y."/>
            <person name="Zwiers L.-H."/>
            <person name="Turgeon B."/>
            <person name="Goodwin S."/>
            <person name="Spatafora J."/>
            <person name="Crous P."/>
            <person name="Grigoriev I."/>
        </authorList>
    </citation>
    <scope>NUCLEOTIDE SEQUENCE</scope>
    <source>
        <strain evidence="2">CBS 123094</strain>
    </source>
</reference>
<evidence type="ECO:0000313" key="2">
    <source>
        <dbReference type="EMBL" id="KAF1995642.1"/>
    </source>
</evidence>
<evidence type="ECO:0000313" key="3">
    <source>
        <dbReference type="Proteomes" id="UP000799779"/>
    </source>
</evidence>
<accession>A0A6A5W139</accession>
<proteinExistence type="predicted"/>
<sequence>MPTANSAALAGLYQPKEASYRSLQSSDVKKLVSVLRDQPTIPDNAYWAKIKKEIHNLPSHLRSHSIRTSLGIFKDEDPATRVKPGKLCSTHHGLKAESMYDLWDWLHHEIDRRIGPFLWPVIINAGLPPALELQVRQLEPVAQMYHHHFHISAQTPDGREPILPYVHNNGEHIPKWMYQENKCPACLLARVGADKDVLFALLVGMVGRFSRRALGKKNEPRSSRIRWVRYWLKAHPDGAKAVDKAWDLGMEVKRLHKAYKVKRESAGADFYGRQRGQTDAVPVFLDKRRGSVCSMATVGTNRGSRIGVDISEGYQPGFQSAAPPPPQGDAASTRSTRSSAVGIDISDPFTPIPNPMSRHDSILTQSTIHPPHPSSIYSQRTAPLSPYPPAPSRIFSLASGVSTLGPEPEPFTRPDQGWWDEDNNSEASESDDEAIGESDLTRLIPKPLTPKPKGPVQEAPRQSMYGGFGQGRYDDVSPPGTPTTEGEYWRKYRGARSGNGEAPRPEASRRENGGEQIGRLADLVERELRGRDVPDVGGRTTTRSSRMTEWGDLY</sequence>
<dbReference type="Proteomes" id="UP000799779">
    <property type="component" value="Unassembled WGS sequence"/>
</dbReference>
<gene>
    <name evidence="2" type="ORF">P154DRAFT_580703</name>
</gene>
<feature type="region of interest" description="Disordered" evidence="1">
    <location>
        <begin position="364"/>
        <end position="519"/>
    </location>
</feature>
<name>A0A6A5W139_9PLEO</name>
<dbReference type="AlphaFoldDB" id="A0A6A5W139"/>
<feature type="region of interest" description="Disordered" evidence="1">
    <location>
        <begin position="311"/>
        <end position="352"/>
    </location>
</feature>
<organism evidence="2 3">
    <name type="scientific">Amniculicola lignicola CBS 123094</name>
    <dbReference type="NCBI Taxonomy" id="1392246"/>
    <lineage>
        <taxon>Eukaryota</taxon>
        <taxon>Fungi</taxon>
        <taxon>Dikarya</taxon>
        <taxon>Ascomycota</taxon>
        <taxon>Pezizomycotina</taxon>
        <taxon>Dothideomycetes</taxon>
        <taxon>Pleosporomycetidae</taxon>
        <taxon>Pleosporales</taxon>
        <taxon>Amniculicolaceae</taxon>
        <taxon>Amniculicola</taxon>
    </lineage>
</organism>
<feature type="compositionally biased region" description="Low complexity" evidence="1">
    <location>
        <begin position="330"/>
        <end position="340"/>
    </location>
</feature>
<dbReference type="OrthoDB" id="3786931at2759"/>
<dbReference type="EMBL" id="ML977636">
    <property type="protein sequence ID" value="KAF1995642.1"/>
    <property type="molecule type" value="Genomic_DNA"/>
</dbReference>
<feature type="compositionally biased region" description="Acidic residues" evidence="1">
    <location>
        <begin position="418"/>
        <end position="436"/>
    </location>
</feature>
<evidence type="ECO:0000256" key="1">
    <source>
        <dbReference type="SAM" id="MobiDB-lite"/>
    </source>
</evidence>
<keyword evidence="3" id="KW-1185">Reference proteome</keyword>
<feature type="region of interest" description="Disordered" evidence="1">
    <location>
        <begin position="531"/>
        <end position="554"/>
    </location>
</feature>